<feature type="region of interest" description="Disordered" evidence="1">
    <location>
        <begin position="104"/>
        <end position="124"/>
    </location>
</feature>
<evidence type="ECO:0000256" key="2">
    <source>
        <dbReference type="SAM" id="SignalP"/>
    </source>
</evidence>
<evidence type="ECO:0000313" key="4">
    <source>
        <dbReference type="Proteomes" id="UP000033874"/>
    </source>
</evidence>
<dbReference type="EMBL" id="LBIC01000003">
    <property type="protein sequence ID" value="KKW93006.1"/>
    <property type="molecule type" value="Genomic_DNA"/>
</dbReference>
<accession>A0A0M3AVT1</accession>
<keyword evidence="4" id="KW-1185">Reference proteome</keyword>
<dbReference type="PATRIC" id="fig|56193.3.peg.1868"/>
<gene>
    <name evidence="3" type="ORF">YP76_09020</name>
</gene>
<comment type="caution">
    <text evidence="3">The sequence shown here is derived from an EMBL/GenBank/DDBJ whole genome shotgun (WGS) entry which is preliminary data.</text>
</comment>
<sequence>MPSMLLRIATLLLPGMMMISSAHAADPDRPVWLDVRTEGNQAVISVLAAWPEKVRVEVDLQIAGASTVHTANRAELRAGAAPVTLSRAAIDARKGWSARLSVQPQGMEPYQISRSSNEEIPAVR</sequence>
<dbReference type="AlphaFoldDB" id="A0A0M3AVT1"/>
<protein>
    <submittedName>
        <fullName evidence="3">Uncharacterized protein</fullName>
    </submittedName>
</protein>
<proteinExistence type="predicted"/>
<dbReference type="STRING" id="56193.YP76_09020"/>
<evidence type="ECO:0000313" key="3">
    <source>
        <dbReference type="EMBL" id="KKW93006.1"/>
    </source>
</evidence>
<name>A0A0M3AVT1_9SPHN</name>
<dbReference type="RefSeq" id="WP_046763215.1">
    <property type="nucleotide sequence ID" value="NZ_LBIC01000003.1"/>
</dbReference>
<organism evidence="3 4">
    <name type="scientific">Sphingobium chungbukense</name>
    <dbReference type="NCBI Taxonomy" id="56193"/>
    <lineage>
        <taxon>Bacteria</taxon>
        <taxon>Pseudomonadati</taxon>
        <taxon>Pseudomonadota</taxon>
        <taxon>Alphaproteobacteria</taxon>
        <taxon>Sphingomonadales</taxon>
        <taxon>Sphingomonadaceae</taxon>
        <taxon>Sphingobium</taxon>
    </lineage>
</organism>
<feature type="signal peptide" evidence="2">
    <location>
        <begin position="1"/>
        <end position="24"/>
    </location>
</feature>
<evidence type="ECO:0000256" key="1">
    <source>
        <dbReference type="SAM" id="MobiDB-lite"/>
    </source>
</evidence>
<feature type="chain" id="PRO_5005650697" evidence="2">
    <location>
        <begin position="25"/>
        <end position="124"/>
    </location>
</feature>
<keyword evidence="2" id="KW-0732">Signal</keyword>
<dbReference type="Proteomes" id="UP000033874">
    <property type="component" value="Unassembled WGS sequence"/>
</dbReference>
<reference evidence="3 4" key="1">
    <citation type="submission" date="2015-04" db="EMBL/GenBank/DDBJ databases">
        <title>Genome sequence of aromatic hydrocarbons-degrading Sphingobium chungbukense DJ77.</title>
        <authorList>
            <person name="Kim Y.-C."/>
            <person name="Chae J.-C."/>
        </authorList>
    </citation>
    <scope>NUCLEOTIDE SEQUENCE [LARGE SCALE GENOMIC DNA]</scope>
    <source>
        <strain evidence="3 4">DJ77</strain>
    </source>
</reference>